<organism evidence="2 3">
    <name type="scientific">Streptomyces thermocarboxydovorans</name>
    <dbReference type="NCBI Taxonomy" id="59298"/>
    <lineage>
        <taxon>Bacteria</taxon>
        <taxon>Bacillati</taxon>
        <taxon>Actinomycetota</taxon>
        <taxon>Actinomycetes</taxon>
        <taxon>Kitasatosporales</taxon>
        <taxon>Streptomycetaceae</taxon>
        <taxon>Streptomyces</taxon>
    </lineage>
</organism>
<protein>
    <submittedName>
        <fullName evidence="2">Uncharacterized protein</fullName>
    </submittedName>
</protein>
<evidence type="ECO:0000313" key="3">
    <source>
        <dbReference type="Proteomes" id="UP001500724"/>
    </source>
</evidence>
<keyword evidence="3" id="KW-1185">Reference proteome</keyword>
<reference evidence="3" key="1">
    <citation type="journal article" date="2019" name="Int. J. Syst. Evol. Microbiol.">
        <title>The Global Catalogue of Microorganisms (GCM) 10K type strain sequencing project: providing services to taxonomists for standard genome sequencing and annotation.</title>
        <authorList>
            <consortium name="The Broad Institute Genomics Platform"/>
            <consortium name="The Broad Institute Genome Sequencing Center for Infectious Disease"/>
            <person name="Wu L."/>
            <person name="Ma J."/>
        </authorList>
    </citation>
    <scope>NUCLEOTIDE SEQUENCE [LARGE SCALE GENOMIC DNA]</scope>
    <source>
        <strain evidence="3">JCM 10367</strain>
    </source>
</reference>
<comment type="caution">
    <text evidence="2">The sequence shown here is derived from an EMBL/GenBank/DDBJ whole genome shotgun (WGS) entry which is preliminary data.</text>
</comment>
<feature type="compositionally biased region" description="Basic and acidic residues" evidence="1">
    <location>
        <begin position="133"/>
        <end position="152"/>
    </location>
</feature>
<gene>
    <name evidence="2" type="ORF">GCM10009535_57140</name>
</gene>
<feature type="region of interest" description="Disordered" evidence="1">
    <location>
        <begin position="133"/>
        <end position="173"/>
    </location>
</feature>
<dbReference type="Proteomes" id="UP001500724">
    <property type="component" value="Unassembled WGS sequence"/>
</dbReference>
<name>A0ABP3T2D1_9ACTN</name>
<sequence length="173" mass="18974">MAHPRLCEGEIPLAHNHDVAAVQRGPYDRLRRPGPVLDVHCVRPMELCHMYGQRTQWARVVADQDGMRPEGGKDAVQPCLRPHDGSPRRLGAPAACLQKNGHEADQSGQLNLVLADSNDAAIVLRPQPVHAAAKVEETGRRRAQVHTRDARSRAPLRRVGRQVHHEAGAPVPG</sequence>
<dbReference type="EMBL" id="BAAAGU010000089">
    <property type="protein sequence ID" value="GAA0669853.1"/>
    <property type="molecule type" value="Genomic_DNA"/>
</dbReference>
<evidence type="ECO:0000313" key="2">
    <source>
        <dbReference type="EMBL" id="GAA0669853.1"/>
    </source>
</evidence>
<evidence type="ECO:0000256" key="1">
    <source>
        <dbReference type="SAM" id="MobiDB-lite"/>
    </source>
</evidence>
<proteinExistence type="predicted"/>
<accession>A0ABP3T2D1</accession>